<gene>
    <name evidence="2" type="ORF">NX786_12310</name>
</gene>
<dbReference type="InterPro" id="IPR018247">
    <property type="entry name" value="EF_Hand_1_Ca_BS"/>
</dbReference>
<name>A0ABT2BYA1_9BURK</name>
<dbReference type="PROSITE" id="PS00018">
    <property type="entry name" value="EF_HAND_1"/>
    <property type="match status" value="1"/>
</dbReference>
<keyword evidence="3" id="KW-1185">Reference proteome</keyword>
<evidence type="ECO:0000256" key="1">
    <source>
        <dbReference type="SAM" id="SignalP"/>
    </source>
</evidence>
<keyword evidence="1" id="KW-0732">Signal</keyword>
<protein>
    <recommendedName>
        <fullName evidence="4">PEP-CTERM protein-sorting domain-containing protein</fullName>
    </recommendedName>
</protein>
<evidence type="ECO:0008006" key="4">
    <source>
        <dbReference type="Google" id="ProtNLM"/>
    </source>
</evidence>
<accession>A0ABT2BYA1</accession>
<evidence type="ECO:0000313" key="2">
    <source>
        <dbReference type="EMBL" id="MCS0630117.1"/>
    </source>
</evidence>
<reference evidence="2" key="1">
    <citation type="submission" date="2022-08" db="EMBL/GenBank/DDBJ databases">
        <title>Reclassification of Massilia species as members of the genera Telluria, Duganella, Pseudoduganella, Mokoshia gen. nov. and Zemynaea gen. nov. using orthogonal and non-orthogonal genome-based approaches.</title>
        <authorList>
            <person name="Bowman J.P."/>
        </authorList>
    </citation>
    <scope>NUCLEOTIDE SEQUENCE</scope>
    <source>
        <strain evidence="2">LMG 11547</strain>
    </source>
</reference>
<dbReference type="RefSeq" id="WP_259449237.1">
    <property type="nucleotide sequence ID" value="NZ_CP119520.1"/>
</dbReference>
<dbReference type="Proteomes" id="UP001165263">
    <property type="component" value="Unassembled WGS sequence"/>
</dbReference>
<feature type="chain" id="PRO_5046900615" description="PEP-CTERM protein-sorting domain-containing protein" evidence="1">
    <location>
        <begin position="21"/>
        <end position="188"/>
    </location>
</feature>
<organism evidence="2 3">
    <name type="scientific">Telluria mixta</name>
    <dbReference type="NCBI Taxonomy" id="34071"/>
    <lineage>
        <taxon>Bacteria</taxon>
        <taxon>Pseudomonadati</taxon>
        <taxon>Pseudomonadota</taxon>
        <taxon>Betaproteobacteria</taxon>
        <taxon>Burkholderiales</taxon>
        <taxon>Oxalobacteraceae</taxon>
        <taxon>Telluria group</taxon>
        <taxon>Telluria</taxon>
    </lineage>
</organism>
<comment type="caution">
    <text evidence="2">The sequence shown here is derived from an EMBL/GenBank/DDBJ whole genome shotgun (WGS) entry which is preliminary data.</text>
</comment>
<proteinExistence type="predicted"/>
<dbReference type="EMBL" id="JANUHC010000004">
    <property type="protein sequence ID" value="MCS0630117.1"/>
    <property type="molecule type" value="Genomic_DNA"/>
</dbReference>
<feature type="signal peptide" evidence="1">
    <location>
        <begin position="1"/>
        <end position="20"/>
    </location>
</feature>
<sequence length="188" mass="20740">MRTKNIAACLLSMYAGVSFAAPETWQFTYTGFFDQLAGRFIPDHVLRGEFTGEDINHDGTIDTGELTSIIIDGGQNYKTCGGTESPYYVCGVGPFSFTPGGELSFSVGEEFQDRPRLHAAGHRVDTGDRAWSYTIEEGLFVPSQFYRWTPATTLQVSLVPEPAPYAMLVPGLVAAMIFKARRSQRPDH</sequence>
<evidence type="ECO:0000313" key="3">
    <source>
        <dbReference type="Proteomes" id="UP001165263"/>
    </source>
</evidence>